<gene>
    <name evidence="2" type="ORF">QBC35DRAFT_474181</name>
</gene>
<protein>
    <submittedName>
        <fullName evidence="2">Uncharacterized protein</fullName>
    </submittedName>
</protein>
<feature type="signal peptide" evidence="1">
    <location>
        <begin position="1"/>
        <end position="19"/>
    </location>
</feature>
<evidence type="ECO:0000313" key="3">
    <source>
        <dbReference type="Proteomes" id="UP001302126"/>
    </source>
</evidence>
<evidence type="ECO:0000313" key="2">
    <source>
        <dbReference type="EMBL" id="KAK4187774.1"/>
    </source>
</evidence>
<dbReference type="AlphaFoldDB" id="A0AAN6WTC0"/>
<dbReference type="Proteomes" id="UP001302126">
    <property type="component" value="Unassembled WGS sequence"/>
</dbReference>
<reference evidence="2" key="1">
    <citation type="journal article" date="2023" name="Mol. Phylogenet. Evol.">
        <title>Genome-scale phylogeny and comparative genomics of the fungal order Sordariales.</title>
        <authorList>
            <person name="Hensen N."/>
            <person name="Bonometti L."/>
            <person name="Westerberg I."/>
            <person name="Brannstrom I.O."/>
            <person name="Guillou S."/>
            <person name="Cros-Aarteil S."/>
            <person name="Calhoun S."/>
            <person name="Haridas S."/>
            <person name="Kuo A."/>
            <person name="Mondo S."/>
            <person name="Pangilinan J."/>
            <person name="Riley R."/>
            <person name="LaButti K."/>
            <person name="Andreopoulos B."/>
            <person name="Lipzen A."/>
            <person name="Chen C."/>
            <person name="Yan M."/>
            <person name="Daum C."/>
            <person name="Ng V."/>
            <person name="Clum A."/>
            <person name="Steindorff A."/>
            <person name="Ohm R.A."/>
            <person name="Martin F."/>
            <person name="Silar P."/>
            <person name="Natvig D.O."/>
            <person name="Lalanne C."/>
            <person name="Gautier V."/>
            <person name="Ament-Velasquez S.L."/>
            <person name="Kruys A."/>
            <person name="Hutchinson M.I."/>
            <person name="Powell A.J."/>
            <person name="Barry K."/>
            <person name="Miller A.N."/>
            <person name="Grigoriev I.V."/>
            <person name="Debuchy R."/>
            <person name="Gladieux P."/>
            <person name="Hiltunen Thoren M."/>
            <person name="Johannesson H."/>
        </authorList>
    </citation>
    <scope>NUCLEOTIDE SEQUENCE</scope>
    <source>
        <strain evidence="2">PSN309</strain>
    </source>
</reference>
<accession>A0AAN6WTC0</accession>
<feature type="chain" id="PRO_5042837533" evidence="1">
    <location>
        <begin position="20"/>
        <end position="255"/>
    </location>
</feature>
<organism evidence="2 3">
    <name type="scientific">Podospora australis</name>
    <dbReference type="NCBI Taxonomy" id="1536484"/>
    <lineage>
        <taxon>Eukaryota</taxon>
        <taxon>Fungi</taxon>
        <taxon>Dikarya</taxon>
        <taxon>Ascomycota</taxon>
        <taxon>Pezizomycotina</taxon>
        <taxon>Sordariomycetes</taxon>
        <taxon>Sordariomycetidae</taxon>
        <taxon>Sordariales</taxon>
        <taxon>Podosporaceae</taxon>
        <taxon>Podospora</taxon>
    </lineage>
</organism>
<sequence>MIALILISWLCTLFSTCEATVSSDLLQLDMLFSRHVQKYRRPSTGEPFPVAVVVRNAHIDWPFTWLVTWRIRKELGDPKFKWSEFDKNIDSVEFYKTPKHDKSQASDIPSSPWLLTYNVRGLDQFNGTNFELFIKLLIIDDCKDSSDIMEYKIFSNNVSDTILFTFSDHGTIPSVDLNLCPQPVGAYAANKSGVDISPVECSGNLSDVYIGRGRTWPNATLHVCPNPSAASRLCFGSIAPWRAMILTVLMIFVLV</sequence>
<reference evidence="2" key="2">
    <citation type="submission" date="2023-05" db="EMBL/GenBank/DDBJ databases">
        <authorList>
            <consortium name="Lawrence Berkeley National Laboratory"/>
            <person name="Steindorff A."/>
            <person name="Hensen N."/>
            <person name="Bonometti L."/>
            <person name="Westerberg I."/>
            <person name="Brannstrom I.O."/>
            <person name="Guillou S."/>
            <person name="Cros-Aarteil S."/>
            <person name="Calhoun S."/>
            <person name="Haridas S."/>
            <person name="Kuo A."/>
            <person name="Mondo S."/>
            <person name="Pangilinan J."/>
            <person name="Riley R."/>
            <person name="Labutti K."/>
            <person name="Andreopoulos B."/>
            <person name="Lipzen A."/>
            <person name="Chen C."/>
            <person name="Yanf M."/>
            <person name="Daum C."/>
            <person name="Ng V."/>
            <person name="Clum A."/>
            <person name="Ohm R."/>
            <person name="Martin F."/>
            <person name="Silar P."/>
            <person name="Natvig D."/>
            <person name="Lalanne C."/>
            <person name="Gautier V."/>
            <person name="Ament-Velasquez S.L."/>
            <person name="Kruys A."/>
            <person name="Hutchinson M.I."/>
            <person name="Powell A.J."/>
            <person name="Barry K."/>
            <person name="Miller A.N."/>
            <person name="Grigoriev I.V."/>
            <person name="Debuchy R."/>
            <person name="Gladieux P."/>
            <person name="Thoren M.H."/>
            <person name="Johannesson H."/>
        </authorList>
    </citation>
    <scope>NUCLEOTIDE SEQUENCE</scope>
    <source>
        <strain evidence="2">PSN309</strain>
    </source>
</reference>
<proteinExistence type="predicted"/>
<comment type="caution">
    <text evidence="2">The sequence shown here is derived from an EMBL/GenBank/DDBJ whole genome shotgun (WGS) entry which is preliminary data.</text>
</comment>
<dbReference type="EMBL" id="MU864397">
    <property type="protein sequence ID" value="KAK4187774.1"/>
    <property type="molecule type" value="Genomic_DNA"/>
</dbReference>
<evidence type="ECO:0000256" key="1">
    <source>
        <dbReference type="SAM" id="SignalP"/>
    </source>
</evidence>
<keyword evidence="1" id="KW-0732">Signal</keyword>
<keyword evidence="3" id="KW-1185">Reference proteome</keyword>
<name>A0AAN6WTC0_9PEZI</name>